<accession>W0GEP6</accession>
<evidence type="ECO:0000256" key="1">
    <source>
        <dbReference type="ARBA" id="ARBA00022087"/>
    </source>
</evidence>
<dbReference type="PROSITE" id="PS51948">
    <property type="entry name" value="COV_NSP12_RDRP"/>
    <property type="match status" value="1"/>
</dbReference>
<keyword evidence="5" id="KW-0688">Ribosomal frameshifting</keyword>
<evidence type="ECO:0000256" key="7">
    <source>
        <dbReference type="ARBA" id="ARBA00029611"/>
    </source>
</evidence>
<sequence length="71" mass="7794">ARARTVGGVSLLSTMTTRQCHRKHLKSGAAVCNATVLIGTAKLYGGWESILNNWRRVVDNGCLMGWDYPKC</sequence>
<dbReference type="GO" id="GO:0003968">
    <property type="term" value="F:RNA-directed RNA polymerase activity"/>
    <property type="evidence" value="ECO:0007669"/>
    <property type="project" value="UniProtKB-KW"/>
</dbReference>
<reference evidence="9" key="1">
    <citation type="submission" date="2013-08" db="EMBL/GenBank/DDBJ databases">
        <title>Human respiratory coronaviruses circulating in Arkansas, USA, during the 2009-2010 influenza season detected in nasal swabs.</title>
        <authorList>
            <person name="Silva C.S."/>
            <person name="Mullis L.B."/>
            <person name="Pereira O.Jr."/>
            <person name="Saif L.J."/>
            <person name="Vlasova A."/>
            <person name="Zhang X."/>
            <person name="Owens R."/>
            <person name="Paulson D."/>
            <person name="Taylor D."/>
            <person name="Haynes L."/>
            <person name="Azevedo M.P."/>
        </authorList>
    </citation>
    <scope>NUCLEOTIDE SEQUENCE</scope>
    <source>
        <strain evidence="9">Feline-like</strain>
    </source>
</reference>
<feature type="domain" description="Nsp12 RNA-dependent RNA polymerase" evidence="8">
    <location>
        <begin position="1"/>
        <end position="71"/>
    </location>
</feature>
<feature type="non-terminal residue" evidence="9">
    <location>
        <position position="71"/>
    </location>
</feature>
<evidence type="ECO:0000256" key="2">
    <source>
        <dbReference type="ARBA" id="ARBA00022484"/>
    </source>
</evidence>
<keyword evidence="4" id="KW-0548">Nucleotidyltransferase</keyword>
<dbReference type="InterPro" id="IPR046441">
    <property type="entry name" value="RdRp_CoV"/>
</dbReference>
<dbReference type="SUPFAM" id="SSF56672">
    <property type="entry name" value="DNA/RNA polymerases"/>
    <property type="match status" value="1"/>
</dbReference>
<keyword evidence="6" id="KW-0694">RNA-binding</keyword>
<evidence type="ECO:0000313" key="9">
    <source>
        <dbReference type="EMBL" id="AHF54669.1"/>
    </source>
</evidence>
<keyword evidence="2" id="KW-0696">RNA-directed RNA polymerase</keyword>
<dbReference type="EMBL" id="KF524840">
    <property type="protein sequence ID" value="AHF54669.1"/>
    <property type="molecule type" value="Genomic_RNA"/>
</dbReference>
<organism evidence="9">
    <name type="scientific">Human coronavirus Feline-like Hu142</name>
    <dbReference type="NCBI Taxonomy" id="1428481"/>
    <lineage>
        <taxon>Viruses</taxon>
        <taxon>Riboviria</taxon>
        <taxon>Orthornavirae</taxon>
        <taxon>Pisuviricota</taxon>
        <taxon>Pisoniviricetes</taxon>
        <taxon>Nidovirales</taxon>
        <taxon>Cornidovirineae</taxon>
        <taxon>Coronaviridae</taxon>
        <taxon>Coronavirinae</taxon>
    </lineage>
</organism>
<dbReference type="InterPro" id="IPR043502">
    <property type="entry name" value="DNA/RNA_pol_sf"/>
</dbReference>
<evidence type="ECO:0000256" key="6">
    <source>
        <dbReference type="ARBA" id="ARBA00022884"/>
    </source>
</evidence>
<protein>
    <recommendedName>
        <fullName evidence="1">Replicase polyprotein 1ab</fullName>
    </recommendedName>
    <alternativeName>
        <fullName evidence="7">ORF1ab polyprotein</fullName>
    </alternativeName>
</protein>
<evidence type="ECO:0000259" key="8">
    <source>
        <dbReference type="PROSITE" id="PS51948"/>
    </source>
</evidence>
<evidence type="ECO:0000256" key="5">
    <source>
        <dbReference type="ARBA" id="ARBA00022758"/>
    </source>
</evidence>
<dbReference type="GO" id="GO:0003723">
    <property type="term" value="F:RNA binding"/>
    <property type="evidence" value="ECO:0007669"/>
    <property type="project" value="UniProtKB-KW"/>
</dbReference>
<evidence type="ECO:0000256" key="4">
    <source>
        <dbReference type="ARBA" id="ARBA00022695"/>
    </source>
</evidence>
<feature type="non-terminal residue" evidence="9">
    <location>
        <position position="1"/>
    </location>
</feature>
<name>W0GEP6_9NIDO</name>
<dbReference type="GO" id="GO:0075523">
    <property type="term" value="P:viral translational frameshifting"/>
    <property type="evidence" value="ECO:0007669"/>
    <property type="project" value="UniProtKB-KW"/>
</dbReference>
<proteinExistence type="predicted"/>
<evidence type="ECO:0000256" key="3">
    <source>
        <dbReference type="ARBA" id="ARBA00022679"/>
    </source>
</evidence>
<keyword evidence="3" id="KW-0808">Transferase</keyword>